<name>A0A4U0SL46_9ACTN</name>
<dbReference type="PANTHER" id="PTHR38441">
    <property type="entry name" value="INTEGRAL MEMBRANE PROTEIN-RELATED"/>
    <property type="match status" value="1"/>
</dbReference>
<reference evidence="3 4" key="1">
    <citation type="submission" date="2019-04" db="EMBL/GenBank/DDBJ databases">
        <title>Streptomyces oryziradicis sp. nov., a novel actinomycete isolated from rhizosphere soil of rice (Oryza sativa L.).</title>
        <authorList>
            <person name="Li C."/>
        </authorList>
    </citation>
    <scope>NUCLEOTIDE SEQUENCE [LARGE SCALE GENOMIC DNA]</scope>
    <source>
        <strain evidence="3 4">NEAU-C40</strain>
    </source>
</reference>
<dbReference type="OrthoDB" id="3543412at2"/>
<feature type="transmembrane region" description="Helical" evidence="2">
    <location>
        <begin position="50"/>
        <end position="72"/>
    </location>
</feature>
<accession>A0A4U0SL46</accession>
<organism evidence="3 4">
    <name type="scientific">Actinacidiphila oryziradicis</name>
    <dbReference type="NCBI Taxonomy" id="2571141"/>
    <lineage>
        <taxon>Bacteria</taxon>
        <taxon>Bacillati</taxon>
        <taxon>Actinomycetota</taxon>
        <taxon>Actinomycetes</taxon>
        <taxon>Kitasatosporales</taxon>
        <taxon>Streptomycetaceae</taxon>
        <taxon>Actinacidiphila</taxon>
    </lineage>
</organism>
<keyword evidence="2" id="KW-0472">Membrane</keyword>
<comment type="caution">
    <text evidence="3">The sequence shown here is derived from an EMBL/GenBank/DDBJ whole genome shotgun (WGS) entry which is preliminary data.</text>
</comment>
<dbReference type="Proteomes" id="UP000305778">
    <property type="component" value="Unassembled WGS sequence"/>
</dbReference>
<dbReference type="EMBL" id="SUMC01000026">
    <property type="protein sequence ID" value="TKA08927.1"/>
    <property type="molecule type" value="Genomic_DNA"/>
</dbReference>
<evidence type="ECO:0000256" key="1">
    <source>
        <dbReference type="SAM" id="MobiDB-lite"/>
    </source>
</evidence>
<sequence>MRTDPPISGGSTPATADTPTDSVVDSAAAVYQRIHDSAEFQGVRRHYRNFAFPAVVGVLVWYMLYVVLSVTAPGFMGVRLFGEINVGFVFTVLQVLTTIVVSHQYSRHAAAKRDSAALRLRWKAQEELR</sequence>
<dbReference type="Pfam" id="PF04341">
    <property type="entry name" value="DUF485"/>
    <property type="match status" value="1"/>
</dbReference>
<feature type="region of interest" description="Disordered" evidence="1">
    <location>
        <begin position="1"/>
        <end position="20"/>
    </location>
</feature>
<dbReference type="AlphaFoldDB" id="A0A4U0SL46"/>
<proteinExistence type="predicted"/>
<keyword evidence="2" id="KW-0812">Transmembrane</keyword>
<dbReference type="InterPro" id="IPR007436">
    <property type="entry name" value="DUF485"/>
</dbReference>
<evidence type="ECO:0000256" key="2">
    <source>
        <dbReference type="SAM" id="Phobius"/>
    </source>
</evidence>
<gene>
    <name evidence="3" type="ORF">FCI23_25435</name>
</gene>
<protein>
    <submittedName>
        <fullName evidence="3">DUF485 domain-containing protein</fullName>
    </submittedName>
</protein>
<evidence type="ECO:0000313" key="4">
    <source>
        <dbReference type="Proteomes" id="UP000305778"/>
    </source>
</evidence>
<dbReference type="RefSeq" id="WP_136726255.1">
    <property type="nucleotide sequence ID" value="NZ_SUMC01000026.1"/>
</dbReference>
<dbReference type="PANTHER" id="PTHR38441:SF1">
    <property type="entry name" value="MEMBRANE PROTEIN"/>
    <property type="match status" value="1"/>
</dbReference>
<keyword evidence="2" id="KW-1133">Transmembrane helix</keyword>
<feature type="transmembrane region" description="Helical" evidence="2">
    <location>
        <begin position="84"/>
        <end position="103"/>
    </location>
</feature>
<keyword evidence="4" id="KW-1185">Reference proteome</keyword>
<evidence type="ECO:0000313" key="3">
    <source>
        <dbReference type="EMBL" id="TKA08927.1"/>
    </source>
</evidence>
<feature type="compositionally biased region" description="Polar residues" evidence="1">
    <location>
        <begin position="9"/>
        <end position="20"/>
    </location>
</feature>